<dbReference type="AlphaFoldDB" id="F4QCD3"/>
<gene>
    <name evidence="1" type="ORF">DFA_11329</name>
</gene>
<accession>F4QCD3</accession>
<name>F4QCD3_CACFS</name>
<dbReference type="Proteomes" id="UP000007797">
    <property type="component" value="Unassembled WGS sequence"/>
</dbReference>
<dbReference type="KEGG" id="dfa:DFA_11329"/>
<proteinExistence type="predicted"/>
<evidence type="ECO:0000313" key="1">
    <source>
        <dbReference type="EMBL" id="EGG13568.1"/>
    </source>
</evidence>
<sequence length="28" mass="3297">MSLREEVIETFNTFIKSYDLNKDGEVCD</sequence>
<dbReference type="EMBL" id="GL883029">
    <property type="protein sequence ID" value="EGG13568.1"/>
    <property type="molecule type" value="Genomic_DNA"/>
</dbReference>
<evidence type="ECO:0000313" key="2">
    <source>
        <dbReference type="Proteomes" id="UP000007797"/>
    </source>
</evidence>
<reference evidence="2" key="1">
    <citation type="journal article" date="2011" name="Genome Res.">
        <title>Phylogeny-wide analysis of social amoeba genomes highlights ancient origins for complex intercellular communication.</title>
        <authorList>
            <person name="Heidel A.J."/>
            <person name="Lawal H.M."/>
            <person name="Felder M."/>
            <person name="Schilde C."/>
            <person name="Helps N.R."/>
            <person name="Tunggal B."/>
            <person name="Rivero F."/>
            <person name="John U."/>
            <person name="Schleicher M."/>
            <person name="Eichinger L."/>
            <person name="Platzer M."/>
            <person name="Noegel A.A."/>
            <person name="Schaap P."/>
            <person name="Gloeckner G."/>
        </authorList>
    </citation>
    <scope>NUCLEOTIDE SEQUENCE [LARGE SCALE GENOMIC DNA]</scope>
    <source>
        <strain evidence="2">SH3</strain>
    </source>
</reference>
<protein>
    <recommendedName>
        <fullName evidence="3">EF-hand domain-containing protein</fullName>
    </recommendedName>
</protein>
<keyword evidence="2" id="KW-1185">Reference proteome</keyword>
<evidence type="ECO:0008006" key="3">
    <source>
        <dbReference type="Google" id="ProtNLM"/>
    </source>
</evidence>
<organism evidence="1 2">
    <name type="scientific">Cavenderia fasciculata</name>
    <name type="common">Slime mold</name>
    <name type="synonym">Dictyostelium fasciculatum</name>
    <dbReference type="NCBI Taxonomy" id="261658"/>
    <lineage>
        <taxon>Eukaryota</taxon>
        <taxon>Amoebozoa</taxon>
        <taxon>Evosea</taxon>
        <taxon>Eumycetozoa</taxon>
        <taxon>Dictyostelia</taxon>
        <taxon>Acytosteliales</taxon>
        <taxon>Cavenderiaceae</taxon>
        <taxon>Cavenderia</taxon>
    </lineage>
</organism>